<organism evidence="2 3">
    <name type="scientific">Ampelomyces quisqualis</name>
    <name type="common">Powdery mildew agent</name>
    <dbReference type="NCBI Taxonomy" id="50730"/>
    <lineage>
        <taxon>Eukaryota</taxon>
        <taxon>Fungi</taxon>
        <taxon>Dikarya</taxon>
        <taxon>Ascomycota</taxon>
        <taxon>Pezizomycotina</taxon>
        <taxon>Dothideomycetes</taxon>
        <taxon>Pleosporomycetidae</taxon>
        <taxon>Pleosporales</taxon>
        <taxon>Pleosporineae</taxon>
        <taxon>Phaeosphaeriaceae</taxon>
        <taxon>Ampelomyces</taxon>
    </lineage>
</organism>
<dbReference type="AlphaFoldDB" id="A0A6A5QA50"/>
<protein>
    <recommendedName>
        <fullName evidence="1">F-box domain-containing protein</fullName>
    </recommendedName>
</protein>
<dbReference type="PROSITE" id="PS50181">
    <property type="entry name" value="FBOX"/>
    <property type="match status" value="1"/>
</dbReference>
<dbReference type="SUPFAM" id="SSF81383">
    <property type="entry name" value="F-box domain"/>
    <property type="match status" value="1"/>
</dbReference>
<dbReference type="InterPro" id="IPR001810">
    <property type="entry name" value="F-box_dom"/>
</dbReference>
<dbReference type="SMART" id="SM00256">
    <property type="entry name" value="FBOX"/>
    <property type="match status" value="1"/>
</dbReference>
<evidence type="ECO:0000313" key="3">
    <source>
        <dbReference type="Proteomes" id="UP000800096"/>
    </source>
</evidence>
<evidence type="ECO:0000313" key="2">
    <source>
        <dbReference type="EMBL" id="KAF1911698.1"/>
    </source>
</evidence>
<keyword evidence="3" id="KW-1185">Reference proteome</keyword>
<feature type="domain" description="F-box" evidence="1">
    <location>
        <begin position="87"/>
        <end position="139"/>
    </location>
</feature>
<dbReference type="Proteomes" id="UP000800096">
    <property type="component" value="Unassembled WGS sequence"/>
</dbReference>
<accession>A0A6A5QA50</accession>
<dbReference type="Pfam" id="PF12937">
    <property type="entry name" value="F-box-like"/>
    <property type="match status" value="1"/>
</dbReference>
<dbReference type="OrthoDB" id="3800738at2759"/>
<reference evidence="2" key="1">
    <citation type="journal article" date="2020" name="Stud. Mycol.">
        <title>101 Dothideomycetes genomes: a test case for predicting lifestyles and emergence of pathogens.</title>
        <authorList>
            <person name="Haridas S."/>
            <person name="Albert R."/>
            <person name="Binder M."/>
            <person name="Bloem J."/>
            <person name="Labutti K."/>
            <person name="Salamov A."/>
            <person name="Andreopoulos B."/>
            <person name="Baker S."/>
            <person name="Barry K."/>
            <person name="Bills G."/>
            <person name="Bluhm B."/>
            <person name="Cannon C."/>
            <person name="Castanera R."/>
            <person name="Culley D."/>
            <person name="Daum C."/>
            <person name="Ezra D."/>
            <person name="Gonzalez J."/>
            <person name="Henrissat B."/>
            <person name="Kuo A."/>
            <person name="Liang C."/>
            <person name="Lipzen A."/>
            <person name="Lutzoni F."/>
            <person name="Magnuson J."/>
            <person name="Mondo S."/>
            <person name="Nolan M."/>
            <person name="Ohm R."/>
            <person name="Pangilinan J."/>
            <person name="Park H.-J."/>
            <person name="Ramirez L."/>
            <person name="Alfaro M."/>
            <person name="Sun H."/>
            <person name="Tritt A."/>
            <person name="Yoshinaga Y."/>
            <person name="Zwiers L.-H."/>
            <person name="Turgeon B."/>
            <person name="Goodwin S."/>
            <person name="Spatafora J."/>
            <person name="Crous P."/>
            <person name="Grigoriev I."/>
        </authorList>
    </citation>
    <scope>NUCLEOTIDE SEQUENCE</scope>
    <source>
        <strain evidence="2">HMLAC05119</strain>
    </source>
</reference>
<sequence>MSTTENAVHAGNPRFSNFTRFAALLKDSMSTKRAPTSTQLRRLSTQFEVEDLSQANNVAYNRRSSSTRYTEKMLQMFTHSSRPTNTTLTINDLPVEILQNIFLALDLSTLLRIRRVCKLWKNLVPGESPLLAEELFLKPSYNLYAYSFTMATFDFDFEINVRSPHEHDPYLRSQATFIDGLSLTRRCLGLIRMSSEFIFHPIIIDFNQYVQGDEHGKSKLALQDHSTAEEVHWRNMLVSMPPMTELRISRTVGRKSKTMCTLKAKDGVKLGEVFDTLSNRLDIVANAVPQPKNWQTFAREFQVSPLRDKRLPTEILQNIFPCLDM</sequence>
<dbReference type="EMBL" id="ML979142">
    <property type="protein sequence ID" value="KAF1911698.1"/>
    <property type="molecule type" value="Genomic_DNA"/>
</dbReference>
<dbReference type="InterPro" id="IPR036047">
    <property type="entry name" value="F-box-like_dom_sf"/>
</dbReference>
<evidence type="ECO:0000259" key="1">
    <source>
        <dbReference type="PROSITE" id="PS50181"/>
    </source>
</evidence>
<name>A0A6A5QA50_AMPQU</name>
<dbReference type="Gene3D" id="1.20.1280.50">
    <property type="match status" value="1"/>
</dbReference>
<gene>
    <name evidence="2" type="ORF">BDU57DRAFT_560101</name>
</gene>
<proteinExistence type="predicted"/>
<dbReference type="CDD" id="cd09917">
    <property type="entry name" value="F-box_SF"/>
    <property type="match status" value="1"/>
</dbReference>